<evidence type="ECO:0000313" key="2">
    <source>
        <dbReference type="Proteomes" id="UP000024404"/>
    </source>
</evidence>
<proteinExistence type="predicted"/>
<reference evidence="1" key="2">
    <citation type="submission" date="2022-06" db="UniProtKB">
        <authorList>
            <consortium name="EnsemblMetazoa"/>
        </authorList>
    </citation>
    <scope>IDENTIFICATION</scope>
</reference>
<reference evidence="2" key="1">
    <citation type="submission" date="2013-10" db="EMBL/GenBank/DDBJ databases">
        <title>Genome sequencing of Onchocerca volvulus.</title>
        <authorList>
            <person name="Cotton J."/>
            <person name="Tsai J."/>
            <person name="Stanley E."/>
            <person name="Tracey A."/>
            <person name="Holroyd N."/>
            <person name="Lustigman S."/>
            <person name="Berriman M."/>
        </authorList>
    </citation>
    <scope>NUCLEOTIDE SEQUENCE</scope>
</reference>
<dbReference type="Proteomes" id="UP000024404">
    <property type="component" value="Unassembled WGS sequence"/>
</dbReference>
<dbReference type="EMBL" id="CMVM020000351">
    <property type="status" value="NOT_ANNOTATED_CDS"/>
    <property type="molecule type" value="Genomic_DNA"/>
</dbReference>
<dbReference type="AlphaFoldDB" id="A0A8R1TKG8"/>
<dbReference type="EnsemblMetazoa" id="OVOC11321.1">
    <property type="protein sequence ID" value="OVOC11321.1"/>
    <property type="gene ID" value="WBGene00248130"/>
</dbReference>
<keyword evidence="2" id="KW-1185">Reference proteome</keyword>
<protein>
    <submittedName>
        <fullName evidence="1">Uncharacterized protein</fullName>
    </submittedName>
</protein>
<name>A0A8R1TKG8_ONCVO</name>
<evidence type="ECO:0000313" key="1">
    <source>
        <dbReference type="EnsemblMetazoa" id="OVOC11321.1"/>
    </source>
</evidence>
<accession>A0A8R1TKG8</accession>
<sequence length="66" mass="7487">MEIIPVSSNIDWSQKSSIAINDANWVIPNTPQILKQKFVDDSDYLFNTVLTNDDNEWSLSTSTVNL</sequence>
<organism evidence="1 2">
    <name type="scientific">Onchocerca volvulus</name>
    <dbReference type="NCBI Taxonomy" id="6282"/>
    <lineage>
        <taxon>Eukaryota</taxon>
        <taxon>Metazoa</taxon>
        <taxon>Ecdysozoa</taxon>
        <taxon>Nematoda</taxon>
        <taxon>Chromadorea</taxon>
        <taxon>Rhabditida</taxon>
        <taxon>Spirurina</taxon>
        <taxon>Spiruromorpha</taxon>
        <taxon>Filarioidea</taxon>
        <taxon>Onchocercidae</taxon>
        <taxon>Onchocerca</taxon>
    </lineage>
</organism>